<evidence type="ECO:0000256" key="1">
    <source>
        <dbReference type="ARBA" id="ARBA00004651"/>
    </source>
</evidence>
<keyword evidence="4 6" id="KW-1133">Transmembrane helix</keyword>
<dbReference type="AlphaFoldDB" id="A0A9X1ZR45"/>
<evidence type="ECO:0000256" key="6">
    <source>
        <dbReference type="SAM" id="Phobius"/>
    </source>
</evidence>
<dbReference type="Pfam" id="PF03772">
    <property type="entry name" value="Competence"/>
    <property type="match status" value="1"/>
</dbReference>
<keyword evidence="3 6" id="KW-0812">Transmembrane</keyword>
<feature type="transmembrane region" description="Helical" evidence="6">
    <location>
        <begin position="248"/>
        <end position="275"/>
    </location>
</feature>
<name>A0A9X1ZR45_9FLAO</name>
<proteinExistence type="predicted"/>
<evidence type="ECO:0000256" key="5">
    <source>
        <dbReference type="ARBA" id="ARBA00023136"/>
    </source>
</evidence>
<evidence type="ECO:0000256" key="3">
    <source>
        <dbReference type="ARBA" id="ARBA00022692"/>
    </source>
</evidence>
<keyword evidence="10" id="KW-1185">Reference proteome</keyword>
<comment type="caution">
    <text evidence="9">The sequence shown here is derived from an EMBL/GenBank/DDBJ whole genome shotgun (WGS) entry which is preliminary data.</text>
</comment>
<dbReference type="PANTHER" id="PTHR30619:SF1">
    <property type="entry name" value="RECOMBINATION PROTEIN 2"/>
    <property type="match status" value="1"/>
</dbReference>
<protein>
    <submittedName>
        <fullName evidence="9">ComEC family competence protein</fullName>
    </submittedName>
</protein>
<dbReference type="PANTHER" id="PTHR30619">
    <property type="entry name" value="DNA INTERNALIZATION/COMPETENCE PROTEIN COMEC/REC2"/>
    <property type="match status" value="1"/>
</dbReference>
<evidence type="ECO:0000259" key="8">
    <source>
        <dbReference type="Pfam" id="PF13567"/>
    </source>
</evidence>
<dbReference type="InterPro" id="IPR025405">
    <property type="entry name" value="DUF4131"/>
</dbReference>
<dbReference type="InterPro" id="IPR052159">
    <property type="entry name" value="Competence_DNA_uptake"/>
</dbReference>
<feature type="domain" description="ComEC/Rec2-related protein" evidence="7">
    <location>
        <begin position="232"/>
        <end position="497"/>
    </location>
</feature>
<gene>
    <name evidence="9" type="ORF">L1967_00970</name>
</gene>
<dbReference type="InterPro" id="IPR004477">
    <property type="entry name" value="ComEC_N"/>
</dbReference>
<feature type="transmembrane region" description="Helical" evidence="6">
    <location>
        <begin position="418"/>
        <end position="439"/>
    </location>
</feature>
<comment type="subcellular location">
    <subcellularLocation>
        <location evidence="1">Cell membrane</location>
        <topology evidence="1">Multi-pass membrane protein</topology>
    </subcellularLocation>
</comment>
<dbReference type="RefSeq" id="WP_249599843.1">
    <property type="nucleotide sequence ID" value="NZ_JAKHSK010000001.1"/>
</dbReference>
<sequence>MGYINTKILKFSIAFLCGILAAHFFKIPLNALLISAGITLFLFVFFFFKAKSQLYQLPYFGICLYLILFFFGSISYQLKFPENRPYYFSNFVNSEEDFLQLKLTEELKPNFHKRFIVEVDYVIHNRDLIKRKPAFGKILVGVPLQSNLKVGQQITVPAKITSINLPLNPHQFNYSEYMKFQGIFYQINLSEHQILIDQNAKPSLFTKIKRSLLQTLQDSGFKKDELAIIQALILGERNGISNEIYQNYAAAGAIHILAVSGLHIGIILLLINFLLKPIQQSKWLKLALTLAGIWSFALLTGLSASVVRASFMFSFVAFGLQIHRKISLLNTVFSAFLILILINPFYVFQVGFQLSFAAVFSIALFQPKFNKLWYPKNRIVRFFYQMISVSLCAQIGVLPLSLYYFHQFPGLFLLTNMVILPGLGILLILGILILILGVLDVLPKVLVKFYSILVEKLNAFIAWVASKENFIINEIHLSAFSVLLLFGVIMSFFFLLQQKQKRHVFLVLTAIIAFQISLLIDQYQHSSEEIFILNKSGNSIIAEKKAQQLNLFSHNLKDSSWNYLEDFKIAEKISNIEFNKLENFYELKQKRILVIDSAALFNFPEFKPDIILLSNSPKVNLERTIAILKPHIVIADASNYPNFITLWKQTCIHKKVPFYQTGKKGAFNY</sequence>
<reference evidence="9" key="1">
    <citation type="submission" date="2022-01" db="EMBL/GenBank/DDBJ databases">
        <title>Genome sequencing of Zunongwangia sp. M21534 genome.</title>
        <authorList>
            <person name="Chen Y."/>
            <person name="Dong C."/>
            <person name="Shao Z."/>
        </authorList>
    </citation>
    <scope>NUCLEOTIDE SEQUENCE</scope>
    <source>
        <strain evidence="9">MCCC M21534</strain>
    </source>
</reference>
<keyword evidence="5 6" id="KW-0472">Membrane</keyword>
<feature type="transmembrane region" description="Helical" evidence="6">
    <location>
        <begin position="287"/>
        <end position="320"/>
    </location>
</feature>
<evidence type="ECO:0000256" key="4">
    <source>
        <dbReference type="ARBA" id="ARBA00022989"/>
    </source>
</evidence>
<feature type="transmembrane region" description="Helical" evidence="6">
    <location>
        <begin position="57"/>
        <end position="76"/>
    </location>
</feature>
<keyword evidence="2" id="KW-1003">Cell membrane</keyword>
<feature type="transmembrane region" description="Helical" evidence="6">
    <location>
        <begin position="477"/>
        <end position="496"/>
    </location>
</feature>
<evidence type="ECO:0000256" key="2">
    <source>
        <dbReference type="ARBA" id="ARBA00022475"/>
    </source>
</evidence>
<dbReference type="Proteomes" id="UP001139521">
    <property type="component" value="Unassembled WGS sequence"/>
</dbReference>
<feature type="transmembrane region" description="Helical" evidence="6">
    <location>
        <begin position="332"/>
        <end position="365"/>
    </location>
</feature>
<evidence type="ECO:0000259" key="7">
    <source>
        <dbReference type="Pfam" id="PF03772"/>
    </source>
</evidence>
<feature type="transmembrane region" description="Helical" evidence="6">
    <location>
        <begin position="386"/>
        <end position="406"/>
    </location>
</feature>
<feature type="transmembrane region" description="Helical" evidence="6">
    <location>
        <begin position="7"/>
        <end position="25"/>
    </location>
</feature>
<feature type="transmembrane region" description="Helical" evidence="6">
    <location>
        <begin position="503"/>
        <end position="520"/>
    </location>
</feature>
<feature type="domain" description="DUF4131" evidence="8">
    <location>
        <begin position="27"/>
        <end position="191"/>
    </location>
</feature>
<dbReference type="EMBL" id="JAKHSK010000001">
    <property type="protein sequence ID" value="MCL6216853.1"/>
    <property type="molecule type" value="Genomic_DNA"/>
</dbReference>
<accession>A0A9X1ZR45</accession>
<evidence type="ECO:0000313" key="10">
    <source>
        <dbReference type="Proteomes" id="UP001139521"/>
    </source>
</evidence>
<evidence type="ECO:0000313" key="9">
    <source>
        <dbReference type="EMBL" id="MCL6216853.1"/>
    </source>
</evidence>
<dbReference type="NCBIfam" id="TIGR00360">
    <property type="entry name" value="ComEC_N-term"/>
    <property type="match status" value="1"/>
</dbReference>
<feature type="transmembrane region" description="Helical" evidence="6">
    <location>
        <begin position="446"/>
        <end position="465"/>
    </location>
</feature>
<dbReference type="Pfam" id="PF13567">
    <property type="entry name" value="DUF4131"/>
    <property type="match status" value="1"/>
</dbReference>
<organism evidence="9 10">
    <name type="scientific">Zunongwangia pacifica</name>
    <dbReference type="NCBI Taxonomy" id="2911062"/>
    <lineage>
        <taxon>Bacteria</taxon>
        <taxon>Pseudomonadati</taxon>
        <taxon>Bacteroidota</taxon>
        <taxon>Flavobacteriia</taxon>
        <taxon>Flavobacteriales</taxon>
        <taxon>Flavobacteriaceae</taxon>
        <taxon>Zunongwangia</taxon>
    </lineage>
</organism>
<dbReference type="GO" id="GO:0005886">
    <property type="term" value="C:plasma membrane"/>
    <property type="evidence" value="ECO:0007669"/>
    <property type="project" value="UniProtKB-SubCell"/>
</dbReference>